<evidence type="ECO:0000313" key="3">
    <source>
        <dbReference type="WBParaSite" id="snap_masked-unitig_40407-processed-gene-0.2-mRNA-1"/>
    </source>
</evidence>
<evidence type="ECO:0000313" key="2">
    <source>
        <dbReference type="Proteomes" id="UP000095280"/>
    </source>
</evidence>
<dbReference type="Proteomes" id="UP000095280">
    <property type="component" value="Unplaced"/>
</dbReference>
<evidence type="ECO:0000256" key="1">
    <source>
        <dbReference type="SAM" id="MobiDB-lite"/>
    </source>
</evidence>
<dbReference type="AlphaFoldDB" id="A0A1I8JPV4"/>
<keyword evidence="2" id="KW-1185">Reference proteome</keyword>
<proteinExistence type="predicted"/>
<reference evidence="3" key="1">
    <citation type="submission" date="2016-11" db="UniProtKB">
        <authorList>
            <consortium name="WormBaseParasite"/>
        </authorList>
    </citation>
    <scope>IDENTIFICATION</scope>
</reference>
<protein>
    <submittedName>
        <fullName evidence="3">Uncharacterized protein</fullName>
    </submittedName>
</protein>
<feature type="region of interest" description="Disordered" evidence="1">
    <location>
        <begin position="30"/>
        <end position="65"/>
    </location>
</feature>
<sequence>MDQVVNMLSFVEGEQAKTGRSVERCSGCFSSPGGSAEQLGGPSVPNWHSSRTAAASPRCSDDAHE</sequence>
<organism evidence="2 3">
    <name type="scientific">Macrostomum lignano</name>
    <dbReference type="NCBI Taxonomy" id="282301"/>
    <lineage>
        <taxon>Eukaryota</taxon>
        <taxon>Metazoa</taxon>
        <taxon>Spiralia</taxon>
        <taxon>Lophotrochozoa</taxon>
        <taxon>Platyhelminthes</taxon>
        <taxon>Rhabditophora</taxon>
        <taxon>Macrostomorpha</taxon>
        <taxon>Macrostomida</taxon>
        <taxon>Macrostomidae</taxon>
        <taxon>Macrostomum</taxon>
    </lineage>
</organism>
<dbReference type="WBParaSite" id="snap_masked-unitig_40407-processed-gene-0.2-mRNA-1">
    <property type="protein sequence ID" value="snap_masked-unitig_40407-processed-gene-0.2-mRNA-1"/>
    <property type="gene ID" value="snap_masked-unitig_40407-processed-gene-0.2"/>
</dbReference>
<accession>A0A1I8JPV4</accession>
<name>A0A1I8JPV4_9PLAT</name>